<evidence type="ECO:0000313" key="3">
    <source>
        <dbReference type="Proteomes" id="UP000185728"/>
    </source>
</evidence>
<dbReference type="RefSeq" id="WP_076453321.1">
    <property type="nucleotide sequence ID" value="NZ_FTOB01000001.1"/>
</dbReference>
<organism evidence="2 3">
    <name type="scientific">Zobellia uliginosa</name>
    <dbReference type="NCBI Taxonomy" id="143224"/>
    <lineage>
        <taxon>Bacteria</taxon>
        <taxon>Pseudomonadati</taxon>
        <taxon>Bacteroidota</taxon>
        <taxon>Flavobacteriia</taxon>
        <taxon>Flavobacteriales</taxon>
        <taxon>Flavobacteriaceae</taxon>
        <taxon>Zobellia</taxon>
    </lineage>
</organism>
<gene>
    <name evidence="2" type="ORF">SAMN05421766_101460</name>
</gene>
<dbReference type="EMBL" id="FTOB01000001">
    <property type="protein sequence ID" value="SIS39552.1"/>
    <property type="molecule type" value="Genomic_DNA"/>
</dbReference>
<evidence type="ECO:0000256" key="1">
    <source>
        <dbReference type="SAM" id="Phobius"/>
    </source>
</evidence>
<keyword evidence="1" id="KW-1133">Transmembrane helix</keyword>
<reference evidence="2 3" key="1">
    <citation type="submission" date="2017-01" db="EMBL/GenBank/DDBJ databases">
        <authorList>
            <person name="Varghese N."/>
            <person name="Submissions S."/>
        </authorList>
    </citation>
    <scope>NUCLEOTIDE SEQUENCE [LARGE SCALE GENOMIC DNA]</scope>
    <source>
        <strain evidence="2 3">DSM 2061</strain>
    </source>
</reference>
<protein>
    <submittedName>
        <fullName evidence="2">Uncharacterized protein</fullName>
    </submittedName>
</protein>
<dbReference type="Proteomes" id="UP000185728">
    <property type="component" value="Unassembled WGS sequence"/>
</dbReference>
<feature type="transmembrane region" description="Helical" evidence="1">
    <location>
        <begin position="12"/>
        <end position="29"/>
    </location>
</feature>
<keyword evidence="1" id="KW-0472">Membrane</keyword>
<feature type="transmembrane region" description="Helical" evidence="1">
    <location>
        <begin position="35"/>
        <end position="51"/>
    </location>
</feature>
<evidence type="ECO:0000313" key="2">
    <source>
        <dbReference type="EMBL" id="SIS39552.1"/>
    </source>
</evidence>
<keyword evidence="3" id="KW-1185">Reference proteome</keyword>
<keyword evidence="1" id="KW-0812">Transmembrane</keyword>
<sequence>MFKISSSDIQPSIATFFMAMLLSMGFVNITDLPFLSVSIAGMIIGVSINTLNQSKIRSAVQVKEGAPEKTIKIPVFFKAKVYLMGKTISKHFLRKKVVFPPQILCSA</sequence>
<comment type="caution">
    <text evidence="2">The sequence shown here is derived from an EMBL/GenBank/DDBJ whole genome shotgun (WGS) entry which is preliminary data.</text>
</comment>
<proteinExistence type="predicted"/>
<accession>A0ABY1KM51</accession>
<name>A0ABY1KM51_9FLAO</name>